<evidence type="ECO:0000256" key="4">
    <source>
        <dbReference type="ARBA" id="ARBA00015377"/>
    </source>
</evidence>
<dbReference type="Proteomes" id="UP001345013">
    <property type="component" value="Unassembled WGS sequence"/>
</dbReference>
<organism evidence="14 15">
    <name type="scientific">Lithohypha guttulata</name>
    <dbReference type="NCBI Taxonomy" id="1690604"/>
    <lineage>
        <taxon>Eukaryota</taxon>
        <taxon>Fungi</taxon>
        <taxon>Dikarya</taxon>
        <taxon>Ascomycota</taxon>
        <taxon>Pezizomycotina</taxon>
        <taxon>Eurotiomycetes</taxon>
        <taxon>Chaetothyriomycetidae</taxon>
        <taxon>Chaetothyriales</taxon>
        <taxon>Trichomeriaceae</taxon>
        <taxon>Lithohypha</taxon>
    </lineage>
</organism>
<evidence type="ECO:0000256" key="2">
    <source>
        <dbReference type="ARBA" id="ARBA00008711"/>
    </source>
</evidence>
<dbReference type="SUPFAM" id="SSF46767">
    <property type="entry name" value="Methylated DNA-protein cysteine methyltransferase, C-terminal domain"/>
    <property type="match status" value="1"/>
</dbReference>
<evidence type="ECO:0000256" key="8">
    <source>
        <dbReference type="ARBA" id="ARBA00023204"/>
    </source>
</evidence>
<feature type="domain" description="Methylated-DNA-[protein]-cysteine S-methyltransferase DNA binding" evidence="13">
    <location>
        <begin position="280"/>
        <end position="368"/>
    </location>
</feature>
<comment type="caution">
    <text evidence="14">The sequence shown here is derived from an EMBL/GenBank/DDBJ whole genome shotgun (WGS) entry which is preliminary data.</text>
</comment>
<keyword evidence="7" id="KW-0227">DNA damage</keyword>
<keyword evidence="8" id="KW-0234">DNA repair</keyword>
<dbReference type="Pfam" id="PF01035">
    <property type="entry name" value="DNA_binding_1"/>
    <property type="match status" value="1"/>
</dbReference>
<dbReference type="EC" id="2.1.1.63" evidence="3"/>
<dbReference type="InterPro" id="IPR036217">
    <property type="entry name" value="MethylDNA_cys_MeTrfase_DNAb"/>
</dbReference>
<dbReference type="PROSITE" id="PS00374">
    <property type="entry name" value="MGMT"/>
    <property type="match status" value="1"/>
</dbReference>
<dbReference type="InterPro" id="IPR001497">
    <property type="entry name" value="MethylDNA_cys_MeTrfase_AS"/>
</dbReference>
<sequence>MASRYANTKSQHFTRATRQVSTKQLNDIISTPDSSPNDTIPHALMILNNHNEDAKVDTAIAIDDLRQTWKTLYTTTLPSLARTKDPVQPHWPVTLDHCFARIILDNTVGKGEQQWDSVIGRPAVKNMSEAQLRDAVELGGRIAGGDVDLVELDRRSLGVRGKEGKYGGGGVEGGKLKGVKRKRAVGDGVGREGMKKSMRDSKGTGKEQSTLAFSSSDAKDEGRKQLPPPATSSAEQERKDNNENANRSQLEKKLDVTSDLSRSQIVETLRKIHNHATLTPFRRRLYTSLLSVPKGRYTTYAALAEHLGSAARAVGNGMRNNPFAPPVPCHRVLASDGTLGGYGGDWGREGKYTPKQEAKVKLLGEEGVKFDSTGKVKGPVWKGFWDLHDFEREHGEIA</sequence>
<feature type="compositionally biased region" description="Basic and acidic residues" evidence="12">
    <location>
        <begin position="189"/>
        <end position="205"/>
    </location>
</feature>
<evidence type="ECO:0000313" key="14">
    <source>
        <dbReference type="EMBL" id="KAK5094172.1"/>
    </source>
</evidence>
<protein>
    <recommendedName>
        <fullName evidence="4">Methylated-DNA--protein-cysteine methyltransferase</fullName>
        <ecNumber evidence="3">2.1.1.63</ecNumber>
    </recommendedName>
    <alternativeName>
        <fullName evidence="9">6-O-methylguanine-DNA methyltransferase</fullName>
    </alternativeName>
    <alternativeName>
        <fullName evidence="10">O-6-methylguanine-DNA-alkyltransferase</fullName>
    </alternativeName>
</protein>
<evidence type="ECO:0000313" key="15">
    <source>
        <dbReference type="Proteomes" id="UP001345013"/>
    </source>
</evidence>
<feature type="compositionally biased region" description="Polar residues" evidence="12">
    <location>
        <begin position="206"/>
        <end position="216"/>
    </location>
</feature>
<gene>
    <name evidence="14" type="ORF">LTR24_003777</name>
</gene>
<dbReference type="InterPro" id="IPR036388">
    <property type="entry name" value="WH-like_DNA-bd_sf"/>
</dbReference>
<evidence type="ECO:0000256" key="3">
    <source>
        <dbReference type="ARBA" id="ARBA00011918"/>
    </source>
</evidence>
<evidence type="ECO:0000256" key="6">
    <source>
        <dbReference type="ARBA" id="ARBA00022679"/>
    </source>
</evidence>
<name>A0ABR0KE03_9EURO</name>
<comment type="catalytic activity">
    <reaction evidence="11">
        <text>a 6-O-methyl-2'-deoxyguanosine in DNA + L-cysteinyl-[protein] = S-methyl-L-cysteinyl-[protein] + a 2'-deoxyguanosine in DNA</text>
        <dbReference type="Rhea" id="RHEA:24000"/>
        <dbReference type="Rhea" id="RHEA-COMP:10131"/>
        <dbReference type="Rhea" id="RHEA-COMP:10132"/>
        <dbReference type="Rhea" id="RHEA-COMP:11367"/>
        <dbReference type="Rhea" id="RHEA-COMP:11368"/>
        <dbReference type="ChEBI" id="CHEBI:29950"/>
        <dbReference type="ChEBI" id="CHEBI:82612"/>
        <dbReference type="ChEBI" id="CHEBI:85445"/>
        <dbReference type="ChEBI" id="CHEBI:85448"/>
        <dbReference type="EC" id="2.1.1.63"/>
    </reaction>
</comment>
<proteinExistence type="inferred from homology"/>
<accession>A0ABR0KE03</accession>
<dbReference type="CDD" id="cd06445">
    <property type="entry name" value="ATase"/>
    <property type="match status" value="1"/>
</dbReference>
<evidence type="ECO:0000256" key="1">
    <source>
        <dbReference type="ARBA" id="ARBA00001286"/>
    </source>
</evidence>
<evidence type="ECO:0000256" key="9">
    <source>
        <dbReference type="ARBA" id="ARBA00030795"/>
    </source>
</evidence>
<dbReference type="EMBL" id="JAVRRG010000036">
    <property type="protein sequence ID" value="KAK5094172.1"/>
    <property type="molecule type" value="Genomic_DNA"/>
</dbReference>
<feature type="region of interest" description="Disordered" evidence="12">
    <location>
        <begin position="160"/>
        <end position="259"/>
    </location>
</feature>
<comment type="catalytic activity">
    <reaction evidence="1">
        <text>a 4-O-methyl-thymidine in DNA + L-cysteinyl-[protein] = a thymidine in DNA + S-methyl-L-cysteinyl-[protein]</text>
        <dbReference type="Rhea" id="RHEA:53428"/>
        <dbReference type="Rhea" id="RHEA-COMP:10131"/>
        <dbReference type="Rhea" id="RHEA-COMP:10132"/>
        <dbReference type="Rhea" id="RHEA-COMP:13555"/>
        <dbReference type="Rhea" id="RHEA-COMP:13556"/>
        <dbReference type="ChEBI" id="CHEBI:29950"/>
        <dbReference type="ChEBI" id="CHEBI:82612"/>
        <dbReference type="ChEBI" id="CHEBI:137386"/>
        <dbReference type="ChEBI" id="CHEBI:137387"/>
        <dbReference type="EC" id="2.1.1.63"/>
    </reaction>
</comment>
<dbReference type="Gene3D" id="1.10.10.10">
    <property type="entry name" value="Winged helix-like DNA-binding domain superfamily/Winged helix DNA-binding domain"/>
    <property type="match status" value="1"/>
</dbReference>
<dbReference type="PANTHER" id="PTHR10815">
    <property type="entry name" value="METHYLATED-DNA--PROTEIN-CYSTEINE METHYLTRANSFERASE"/>
    <property type="match status" value="1"/>
</dbReference>
<keyword evidence="6" id="KW-0808">Transferase</keyword>
<evidence type="ECO:0000259" key="13">
    <source>
        <dbReference type="Pfam" id="PF01035"/>
    </source>
</evidence>
<evidence type="ECO:0000256" key="12">
    <source>
        <dbReference type="SAM" id="MobiDB-lite"/>
    </source>
</evidence>
<evidence type="ECO:0000256" key="11">
    <source>
        <dbReference type="ARBA" id="ARBA00049348"/>
    </source>
</evidence>
<evidence type="ECO:0000256" key="10">
    <source>
        <dbReference type="ARBA" id="ARBA00031621"/>
    </source>
</evidence>
<keyword evidence="15" id="KW-1185">Reference proteome</keyword>
<comment type="similarity">
    <text evidence="2">Belongs to the MGMT family.</text>
</comment>
<evidence type="ECO:0000256" key="7">
    <source>
        <dbReference type="ARBA" id="ARBA00022763"/>
    </source>
</evidence>
<evidence type="ECO:0000256" key="5">
    <source>
        <dbReference type="ARBA" id="ARBA00022603"/>
    </source>
</evidence>
<dbReference type="InterPro" id="IPR014048">
    <property type="entry name" value="MethylDNA_cys_MeTrfase_DNA-bd"/>
</dbReference>
<dbReference type="NCBIfam" id="TIGR00589">
    <property type="entry name" value="ogt"/>
    <property type="match status" value="1"/>
</dbReference>
<reference evidence="14 15" key="1">
    <citation type="submission" date="2023-08" db="EMBL/GenBank/DDBJ databases">
        <title>Black Yeasts Isolated from many extreme environments.</title>
        <authorList>
            <person name="Coleine C."/>
            <person name="Stajich J.E."/>
            <person name="Selbmann L."/>
        </authorList>
    </citation>
    <scope>NUCLEOTIDE SEQUENCE [LARGE SCALE GENOMIC DNA]</scope>
    <source>
        <strain evidence="14 15">CCFEE 5885</strain>
    </source>
</reference>
<keyword evidence="5" id="KW-0489">Methyltransferase</keyword>
<dbReference type="PANTHER" id="PTHR10815:SF13">
    <property type="entry name" value="METHYLATED-DNA--PROTEIN-CYSTEINE METHYLTRANSFERASE"/>
    <property type="match status" value="1"/>
</dbReference>